<feature type="transmembrane region" description="Helical" evidence="1">
    <location>
        <begin position="45"/>
        <end position="71"/>
    </location>
</feature>
<evidence type="ECO:0008006" key="4">
    <source>
        <dbReference type="Google" id="ProtNLM"/>
    </source>
</evidence>
<proteinExistence type="predicted"/>
<sequence>MKTKTTFNLNNENISNAFQNAFNTIQETKLSVSAKTGREYLSLPLLIAIIIPIVVPFAAIVAVILGLAFGVNFSFQKDVKETTSKMPGDIIDVK</sequence>
<dbReference type="Proteomes" id="UP001221558">
    <property type="component" value="Chromosome"/>
</dbReference>
<name>A0ABY7WNG5_9SPHI</name>
<evidence type="ECO:0000313" key="2">
    <source>
        <dbReference type="EMBL" id="WDF69850.1"/>
    </source>
</evidence>
<protein>
    <recommendedName>
        <fullName evidence="4">DUF4342 domain-containing protein</fullName>
    </recommendedName>
</protein>
<keyword evidence="1" id="KW-0472">Membrane</keyword>
<organism evidence="2 3">
    <name type="scientific">Sphingobacterium oryzagri</name>
    <dbReference type="NCBI Taxonomy" id="3025669"/>
    <lineage>
        <taxon>Bacteria</taxon>
        <taxon>Pseudomonadati</taxon>
        <taxon>Bacteroidota</taxon>
        <taxon>Sphingobacteriia</taxon>
        <taxon>Sphingobacteriales</taxon>
        <taxon>Sphingobacteriaceae</taxon>
        <taxon>Sphingobacterium</taxon>
    </lineage>
</organism>
<evidence type="ECO:0000256" key="1">
    <source>
        <dbReference type="SAM" id="Phobius"/>
    </source>
</evidence>
<keyword evidence="3" id="KW-1185">Reference proteome</keyword>
<keyword evidence="1" id="KW-0812">Transmembrane</keyword>
<gene>
    <name evidence="2" type="ORF">PQ465_05605</name>
</gene>
<reference evidence="2 3" key="1">
    <citation type="submission" date="2023-02" db="EMBL/GenBank/DDBJ databases">
        <title>Genome sequence of Sphingobacterium sp. KACC 22765.</title>
        <authorList>
            <person name="Kim S."/>
            <person name="Heo J."/>
            <person name="Kwon S.-W."/>
        </authorList>
    </citation>
    <scope>NUCLEOTIDE SEQUENCE [LARGE SCALE GENOMIC DNA]</scope>
    <source>
        <strain evidence="2 3">KACC 22765</strain>
    </source>
</reference>
<accession>A0ABY7WNG5</accession>
<dbReference type="RefSeq" id="WP_274268560.1">
    <property type="nucleotide sequence ID" value="NZ_CP117880.1"/>
</dbReference>
<dbReference type="EMBL" id="CP117880">
    <property type="protein sequence ID" value="WDF69850.1"/>
    <property type="molecule type" value="Genomic_DNA"/>
</dbReference>
<keyword evidence="1" id="KW-1133">Transmembrane helix</keyword>
<evidence type="ECO:0000313" key="3">
    <source>
        <dbReference type="Proteomes" id="UP001221558"/>
    </source>
</evidence>